<sequence length="360" mass="40966">MALAREFLNLGEAIHGGPVESSILSRLEEIFPDHVSIPVTTKYWNIEHEEVRINNKLVKSVAMPYTSGCARGKIGREIGLYQMPPHPFAVKNLPISNHEVALFYEENKLRRITLPPGSPPSFFLDRKVEGYAEVCSSARLTDTESRNVEVKVRNGDSYIVLGAHVDHWLTGYHDNLLSVEILAEMKAVLEKIKLKHGLKIAFFSSEEGPRCCMGSSQYPMKDVFAIISLDALYPSRVVFSSTPDLWFLSRHFRIKRIEMPTPFSDHFPFVQRGIPGLVLYNDDMIGVYHSNVDLPLQEDVTYKENLKESLVKAILELDSTTEERLYKEFMRVARESGYSGDKREGSIIPDLENLTSKFRK</sequence>
<dbReference type="STRING" id="1293036.GCA_001315825_02032"/>
<dbReference type="Gene3D" id="3.40.630.10">
    <property type="entry name" value="Zn peptidases"/>
    <property type="match status" value="1"/>
</dbReference>
<dbReference type="Pfam" id="PF04389">
    <property type="entry name" value="Peptidase_M28"/>
    <property type="match status" value="1"/>
</dbReference>
<dbReference type="GeneID" id="36836006"/>
<dbReference type="KEGG" id="mhk:DFR87_11650"/>
<protein>
    <submittedName>
        <fullName evidence="2">Zn-dependent exopeptidase M28</fullName>
    </submittedName>
</protein>
<proteinExistence type="predicted"/>
<dbReference type="InterPro" id="IPR007484">
    <property type="entry name" value="Peptidase_M28"/>
</dbReference>
<feature type="domain" description="Peptidase M28" evidence="1">
    <location>
        <begin position="152"/>
        <end position="295"/>
    </location>
</feature>
<organism evidence="2 3">
    <name type="scientific">Metallosphaera hakonensis JCM 8857 = DSM 7519</name>
    <dbReference type="NCBI Taxonomy" id="1293036"/>
    <lineage>
        <taxon>Archaea</taxon>
        <taxon>Thermoproteota</taxon>
        <taxon>Thermoprotei</taxon>
        <taxon>Sulfolobales</taxon>
        <taxon>Sulfolobaceae</taxon>
        <taxon>Metallosphaera</taxon>
    </lineage>
</organism>
<dbReference type="SUPFAM" id="SSF53187">
    <property type="entry name" value="Zn-dependent exopeptidases"/>
    <property type="match status" value="1"/>
</dbReference>
<dbReference type="AlphaFoldDB" id="A0A2U9IWF3"/>
<evidence type="ECO:0000259" key="1">
    <source>
        <dbReference type="Pfam" id="PF04389"/>
    </source>
</evidence>
<dbReference type="OrthoDB" id="34215at2157"/>
<accession>A0A2U9IWF3</accession>
<evidence type="ECO:0000313" key="2">
    <source>
        <dbReference type="EMBL" id="AWS00228.1"/>
    </source>
</evidence>
<name>A0A2U9IWF3_9CREN</name>
<dbReference type="EMBL" id="CP029287">
    <property type="protein sequence ID" value="AWS00228.1"/>
    <property type="molecule type" value="Genomic_DNA"/>
</dbReference>
<gene>
    <name evidence="2" type="ORF">DFR87_11650</name>
</gene>
<keyword evidence="3" id="KW-1185">Reference proteome</keyword>
<evidence type="ECO:0000313" key="3">
    <source>
        <dbReference type="Proteomes" id="UP000247586"/>
    </source>
</evidence>
<dbReference type="RefSeq" id="WP_054836915.1">
    <property type="nucleotide sequence ID" value="NZ_BBBA01000014.1"/>
</dbReference>
<dbReference type="Proteomes" id="UP000247586">
    <property type="component" value="Chromosome"/>
</dbReference>
<reference evidence="2" key="1">
    <citation type="submission" date="2018-05" db="EMBL/GenBank/DDBJ databases">
        <title>Complete Genome Sequences of Extremely Thermoacidophilic, Metal-Mobilizing Type-Strain Members of the Archaeal Family Sulfolobaceae: Acidianus brierleyi DSM-1651T, Acidianus sulfidivorans DSM-18786T, Metallosphaera hakonensis DSM-7519T, and Metallosphaera prunae DSM-10039T.</title>
        <authorList>
            <person name="Counts J.A."/>
            <person name="Kelly R.M."/>
        </authorList>
    </citation>
    <scope>NUCLEOTIDE SEQUENCE [LARGE SCALE GENOMIC DNA]</scope>
    <source>
        <strain evidence="2">HO1-1</strain>
    </source>
</reference>